<evidence type="ECO:0000256" key="3">
    <source>
        <dbReference type="ARBA" id="ARBA00023027"/>
    </source>
</evidence>
<evidence type="ECO:0000256" key="1">
    <source>
        <dbReference type="ARBA" id="ARBA00022857"/>
    </source>
</evidence>
<proteinExistence type="predicted"/>
<feature type="domain" description="D-isomer specific 2-hydroxyacid dehydrogenase NAD-binding" evidence="4">
    <location>
        <begin position="3"/>
        <end position="140"/>
    </location>
</feature>
<accession>A0AA41SD85</accession>
<reference evidence="5" key="1">
    <citation type="submission" date="2022-03" db="EMBL/GenBank/DDBJ databases">
        <title>A functionally conserved STORR gene fusion in Papaver species that diverged 16.8 million years ago.</title>
        <authorList>
            <person name="Catania T."/>
        </authorList>
    </citation>
    <scope>NUCLEOTIDE SEQUENCE</scope>
    <source>
        <strain evidence="5">S-191538</strain>
    </source>
</reference>
<dbReference type="InterPro" id="IPR036291">
    <property type="entry name" value="NAD(P)-bd_dom_sf"/>
</dbReference>
<gene>
    <name evidence="5" type="ORF">MKW94_020132</name>
</gene>
<dbReference type="SUPFAM" id="SSF51735">
    <property type="entry name" value="NAD(P)-binding Rossmann-fold domains"/>
    <property type="match status" value="1"/>
</dbReference>
<comment type="caution">
    <text evidence="5">The sequence shown here is derived from an EMBL/GenBank/DDBJ whole genome shotgun (WGS) entry which is preliminary data.</text>
</comment>
<dbReference type="InterPro" id="IPR006140">
    <property type="entry name" value="D-isomer_DH_NAD-bd"/>
</dbReference>
<keyword evidence="2" id="KW-0560">Oxidoreductase</keyword>
<dbReference type="Proteomes" id="UP001177140">
    <property type="component" value="Unassembled WGS sequence"/>
</dbReference>
<dbReference type="GO" id="GO:0005829">
    <property type="term" value="C:cytosol"/>
    <property type="evidence" value="ECO:0007669"/>
    <property type="project" value="TreeGrafter"/>
</dbReference>
<dbReference type="GO" id="GO:0051287">
    <property type="term" value="F:NAD binding"/>
    <property type="evidence" value="ECO:0007669"/>
    <property type="project" value="InterPro"/>
</dbReference>
<dbReference type="GO" id="GO:0016618">
    <property type="term" value="F:hydroxypyruvate reductase [NAD(P)H] activity"/>
    <property type="evidence" value="ECO:0007669"/>
    <property type="project" value="TreeGrafter"/>
</dbReference>
<evidence type="ECO:0000256" key="2">
    <source>
        <dbReference type="ARBA" id="ARBA00023002"/>
    </source>
</evidence>
<keyword evidence="6" id="KW-1185">Reference proteome</keyword>
<protein>
    <recommendedName>
        <fullName evidence="4">D-isomer specific 2-hydroxyacid dehydrogenase NAD-binding domain-containing protein</fullName>
    </recommendedName>
</protein>
<dbReference type="FunFam" id="3.40.50.720:FF:000213">
    <property type="entry name" value="Putative 2-hydroxyacid dehydrogenase"/>
    <property type="match status" value="1"/>
</dbReference>
<keyword evidence="3" id="KW-0520">NAD</keyword>
<keyword evidence="1" id="KW-0521">NADP</keyword>
<dbReference type="PANTHER" id="PTHR10996">
    <property type="entry name" value="2-HYDROXYACID DEHYDROGENASE-RELATED"/>
    <property type="match status" value="1"/>
</dbReference>
<evidence type="ECO:0000313" key="6">
    <source>
        <dbReference type="Proteomes" id="UP001177140"/>
    </source>
</evidence>
<dbReference type="Pfam" id="PF02826">
    <property type="entry name" value="2-Hacid_dh_C"/>
    <property type="match status" value="1"/>
</dbReference>
<organism evidence="5 6">
    <name type="scientific">Papaver nudicaule</name>
    <name type="common">Iceland poppy</name>
    <dbReference type="NCBI Taxonomy" id="74823"/>
    <lineage>
        <taxon>Eukaryota</taxon>
        <taxon>Viridiplantae</taxon>
        <taxon>Streptophyta</taxon>
        <taxon>Embryophyta</taxon>
        <taxon>Tracheophyta</taxon>
        <taxon>Spermatophyta</taxon>
        <taxon>Magnoliopsida</taxon>
        <taxon>Ranunculales</taxon>
        <taxon>Papaveraceae</taxon>
        <taxon>Papaveroideae</taxon>
        <taxon>Papaver</taxon>
    </lineage>
</organism>
<dbReference type="PANTHER" id="PTHR10996:SF179">
    <property type="entry name" value="D-ISOMER SPECIFIC 2-HYDROXYACID DEHYDROGENASE FAMILY PROTEIN-RELATED"/>
    <property type="match status" value="1"/>
</dbReference>
<name>A0AA41SD85_PAPNU</name>
<evidence type="ECO:0000313" key="5">
    <source>
        <dbReference type="EMBL" id="MCL7032730.1"/>
    </source>
</evidence>
<dbReference type="Gene3D" id="3.40.50.720">
    <property type="entry name" value="NAD(P)-binding Rossmann-like Domain"/>
    <property type="match status" value="1"/>
</dbReference>
<dbReference type="InterPro" id="IPR050223">
    <property type="entry name" value="D-isomer_2-hydroxyacid_DH"/>
</dbReference>
<dbReference type="GO" id="GO:0030267">
    <property type="term" value="F:glyoxylate reductase (NADPH) activity"/>
    <property type="evidence" value="ECO:0007669"/>
    <property type="project" value="TreeGrafter"/>
</dbReference>
<evidence type="ECO:0000259" key="4">
    <source>
        <dbReference type="Pfam" id="PF02826"/>
    </source>
</evidence>
<dbReference type="EMBL" id="JAJJMA010126219">
    <property type="protein sequence ID" value="MCL7032730.1"/>
    <property type="molecule type" value="Genomic_DNA"/>
</dbReference>
<dbReference type="AlphaFoldDB" id="A0AA41SD85"/>
<sequence>MGGKRVGILGLGSIGSEVAKRLEAFGCIISYNSRNKKPSVPFPYYSNVIDLASNSDVLIVCCELNKETFHIVSKDVMAALGTNGIVINIGRGALVDEKELVRCLVQGEIGGAGLDVFENEPNVPKELLELDNVVLSPHKAVITSESFAAIHELILANLDAFFSDKPLFSLVKND</sequence>